<dbReference type="PROSITE" id="PS50222">
    <property type="entry name" value="EF_HAND_2"/>
    <property type="match status" value="1"/>
</dbReference>
<evidence type="ECO:0000256" key="1">
    <source>
        <dbReference type="ARBA" id="ARBA00005336"/>
    </source>
</evidence>
<dbReference type="InterPro" id="IPR015919">
    <property type="entry name" value="Cadherin-like_sf"/>
</dbReference>
<feature type="domain" description="Dockerin" evidence="7">
    <location>
        <begin position="1445"/>
        <end position="1508"/>
    </location>
</feature>
<dbReference type="InterPro" id="IPR002048">
    <property type="entry name" value="EF_hand_dom"/>
</dbReference>
<dbReference type="InterPro" id="IPR002772">
    <property type="entry name" value="Glyco_hydro_3_C"/>
</dbReference>
<dbReference type="InterPro" id="IPR036439">
    <property type="entry name" value="Dockerin_dom_sf"/>
</dbReference>
<evidence type="ECO:0000259" key="6">
    <source>
        <dbReference type="PROSITE" id="PS51175"/>
    </source>
</evidence>
<evidence type="ECO:0000256" key="3">
    <source>
        <dbReference type="ARBA" id="ARBA00022801"/>
    </source>
</evidence>
<dbReference type="CDD" id="cd04084">
    <property type="entry name" value="CBM6_xylanase-like"/>
    <property type="match status" value="1"/>
</dbReference>
<dbReference type="Gene3D" id="2.60.120.260">
    <property type="entry name" value="Galactose-binding domain-like"/>
    <property type="match status" value="1"/>
</dbReference>
<evidence type="ECO:0000313" key="9">
    <source>
        <dbReference type="Proteomes" id="UP001596108"/>
    </source>
</evidence>
<dbReference type="Gene3D" id="3.40.50.1700">
    <property type="entry name" value="Glycoside hydrolase family 3 C-terminal domain"/>
    <property type="match status" value="2"/>
</dbReference>
<dbReference type="RefSeq" id="WP_378111574.1">
    <property type="nucleotide sequence ID" value="NZ_JBHSNC010000027.1"/>
</dbReference>
<dbReference type="SUPFAM" id="SSF52279">
    <property type="entry name" value="Beta-D-glucan exohydrolase, C-terminal domain"/>
    <property type="match status" value="1"/>
</dbReference>
<dbReference type="Pfam" id="PF03422">
    <property type="entry name" value="CBM_6"/>
    <property type="match status" value="1"/>
</dbReference>
<dbReference type="Gene3D" id="2.60.40.10">
    <property type="entry name" value="Immunoglobulins"/>
    <property type="match status" value="2"/>
</dbReference>
<dbReference type="InterPro" id="IPR036881">
    <property type="entry name" value="Glyco_hydro_3_C_sf"/>
</dbReference>
<dbReference type="Gene3D" id="1.20.1270.90">
    <property type="entry name" value="AF1782-like"/>
    <property type="match status" value="1"/>
</dbReference>
<gene>
    <name evidence="8" type="ORF">ACFPQ4_09470</name>
</gene>
<evidence type="ECO:0000259" key="7">
    <source>
        <dbReference type="PROSITE" id="PS51766"/>
    </source>
</evidence>
<feature type="signal peptide" evidence="4">
    <location>
        <begin position="1"/>
        <end position="29"/>
    </location>
</feature>
<dbReference type="Pfam" id="PF07554">
    <property type="entry name" value="FIVAR"/>
    <property type="match status" value="1"/>
</dbReference>
<accession>A0ABW0R1N2</accession>
<dbReference type="PANTHER" id="PTHR42715">
    <property type="entry name" value="BETA-GLUCOSIDASE"/>
    <property type="match status" value="1"/>
</dbReference>
<dbReference type="SMART" id="SM01217">
    <property type="entry name" value="Fn3_like"/>
    <property type="match status" value="1"/>
</dbReference>
<dbReference type="SMART" id="SM00606">
    <property type="entry name" value="CBD_IV"/>
    <property type="match status" value="1"/>
</dbReference>
<keyword evidence="9" id="KW-1185">Reference proteome</keyword>
<reference evidence="9" key="1">
    <citation type="journal article" date="2019" name="Int. J. Syst. Evol. Microbiol.">
        <title>The Global Catalogue of Microorganisms (GCM) 10K type strain sequencing project: providing services to taxonomists for standard genome sequencing and annotation.</title>
        <authorList>
            <consortium name="The Broad Institute Genomics Platform"/>
            <consortium name="The Broad Institute Genome Sequencing Center for Infectious Disease"/>
            <person name="Wu L."/>
            <person name="Ma J."/>
        </authorList>
    </citation>
    <scope>NUCLEOTIDE SEQUENCE [LARGE SCALE GENOMIC DNA]</scope>
    <source>
        <strain evidence="9">CGMCC 1.18578</strain>
    </source>
</reference>
<evidence type="ECO:0000256" key="4">
    <source>
        <dbReference type="SAM" id="SignalP"/>
    </source>
</evidence>
<dbReference type="InterPro" id="IPR013783">
    <property type="entry name" value="Ig-like_fold"/>
</dbReference>
<feature type="chain" id="PRO_5046832143" evidence="4">
    <location>
        <begin position="30"/>
        <end position="1508"/>
    </location>
</feature>
<dbReference type="Proteomes" id="UP001596108">
    <property type="component" value="Unassembled WGS sequence"/>
</dbReference>
<dbReference type="InterPro" id="IPR026891">
    <property type="entry name" value="Fn3-like"/>
</dbReference>
<dbReference type="InterPro" id="IPR008979">
    <property type="entry name" value="Galactose-bd-like_sf"/>
</dbReference>
<dbReference type="SUPFAM" id="SSF49384">
    <property type="entry name" value="Carbohydrate-binding domain"/>
    <property type="match status" value="1"/>
</dbReference>
<keyword evidence="3 8" id="KW-0378">Hydrolase</keyword>
<sequence>MTMVKGLWNRKLSTVLLASTIVASGALQAFPTTASAEESIVFKTQIGGIFDGMPLFDGVPAHLDAFVDTYFNYVGLEGAALYATGIRDNYTFVMDDKPAIKGKTVPGGIAAADNVYGVSTDFPALVGLGQTWNKELLTEVGQVMGSEKISQLNVKQGTANIHNGANQSKPIAFTALSDLRINPLNGRFPEGYGEDPYLSATMIDNMAAGLSGTNQDASDDGFWIRAIVGTKHFSLYNAEWFRQSSSTAASARAIYEYQIPSAFKGLESGSVSGIMTSFGRTNGIPNIISPYMILGNNLAKYGMYSSPDFNGENHLFNTSFSNGYDTQYTLDRKHALALMVLAHSESVRASGTDKTDVVTLANAVKEGLYGITLQDVQEAGRPLINQLVRTGIFNEVEENGVPKFYPFASQAKDISANLTSFNTPAHQEVAQQAARETVVLLKNTDAALPLAKNKKAAVIGAYADMRMKAQYSAATPSLPTAGKTALYSILNTVGPANVQFNTGGEVIALKSKTNGQYLTASAAAAGAQLKADYTPVNDAFTNAQLFEVFDWGQNATSLLSKANGRWVTAPTANSAAVGNTAAATLLLTNPNWSTLSSLGNNSTVPAKLRFENNADNSTSVIAGGLGFQTGAFSGRFLTTGADGNVATAAATIGNIAGFNTRPDAVKFETTTVKEAGADATALSETQDYALVFVGAHPSNSAAEGNDRPDLYLGANDYKLVKNVAAAFAAKNKKTIVVLLASSPVIMSEIQNDPNVSAIVTQPYSGEFDAQGLVDVLYGDYAPTGRLTATWYADMSVLPAIDNYSIPEGSTTITSLSQLDPRYTVDMSNADPAESKLTYMYTQAPVTYPFGYGLGYSEFTYKDFASPSSVNSGSTFDVSVEITNEGSVTTSEIVQLYAKKNGSAYGDVTPQKKLVAYEKVSLTAGEHKVVNLTVDPKDFAIWDVNKGDYIVEDGSYTLMVGHSSADIRATKDISIAGSQLAALSASSGFSVFDHAFASNAVMYSEASKARTVESLRAGQIAGKYYTVNSKQNGSWVALPKADFSGAKKLNVRVASSAGGGTITLRADSPTNDPFATIAVPVTSVATYTMPTAADQTVKELGFIDVEATIDSAPVGQHTIYVVFDSPGIRIDTMQVTESALAISSPIDHAVLPAGEIGSTYIQPLSFSAIGGTGPYSWNVTGLPDGLIFNSASGSITGTPAEAADVSSPYTVSITVTDANGATASVTNELSIHATGALVVSLIGGNEVNANAAFSINILLNNVTVPLLAQDVQVSYDSDAIEFTSAESLTEGMAVVGTDTDEPGKVRILLASQGPDHAVTADGIIIMLNLKAKALTESKTAAFNLLTATFSDANAEFIAAIGAPLNVQIVFVDKQALLNLIAEAQAFHDGATEGSAIGQYPAGSKTALQAAINAAVSVASGTPTQQQVQDAASTLSQALQAFKQLVVTQVSGDVNGDGRISVLDLAQVSVNYGKTSQAAGWDAIKRMDLNNDGVIDIQDLVIIAQKILQA</sequence>
<evidence type="ECO:0000313" key="8">
    <source>
        <dbReference type="EMBL" id="MFC5529677.1"/>
    </source>
</evidence>
<dbReference type="SUPFAM" id="SSF49785">
    <property type="entry name" value="Galactose-binding domain-like"/>
    <property type="match status" value="1"/>
</dbReference>
<dbReference type="InterPro" id="IPR036962">
    <property type="entry name" value="Glyco_hydro_3_N_sf"/>
</dbReference>
<dbReference type="Gene3D" id="1.10.1330.10">
    <property type="entry name" value="Dockerin domain"/>
    <property type="match status" value="1"/>
</dbReference>
<dbReference type="Pfam" id="PF05345">
    <property type="entry name" value="He_PIG"/>
    <property type="match status" value="1"/>
</dbReference>
<dbReference type="InterPro" id="IPR016134">
    <property type="entry name" value="Dockerin_dom"/>
</dbReference>
<dbReference type="CDD" id="cd14254">
    <property type="entry name" value="Dockerin_II"/>
    <property type="match status" value="1"/>
</dbReference>
<dbReference type="PANTHER" id="PTHR42715:SF10">
    <property type="entry name" value="BETA-GLUCOSIDASE"/>
    <property type="match status" value="1"/>
</dbReference>
<dbReference type="InterPro" id="IPR006584">
    <property type="entry name" value="Cellulose-bd_IV"/>
</dbReference>
<dbReference type="Pfam" id="PF00404">
    <property type="entry name" value="Dockerin_1"/>
    <property type="match status" value="1"/>
</dbReference>
<dbReference type="InterPro" id="IPR017853">
    <property type="entry name" value="GH"/>
</dbReference>
<dbReference type="Pfam" id="PF01915">
    <property type="entry name" value="Glyco_hydro_3_C"/>
    <property type="match status" value="1"/>
</dbReference>
<dbReference type="CDD" id="cd08547">
    <property type="entry name" value="Type_II_cohesin"/>
    <property type="match status" value="1"/>
</dbReference>
<dbReference type="InterPro" id="IPR008965">
    <property type="entry name" value="CBM2/CBM3_carb-bd_dom_sf"/>
</dbReference>
<dbReference type="Gene3D" id="2.60.40.680">
    <property type="match status" value="1"/>
</dbReference>
<dbReference type="Gene3D" id="3.20.20.300">
    <property type="entry name" value="Glycoside hydrolase, family 3, N-terminal domain"/>
    <property type="match status" value="1"/>
</dbReference>
<feature type="domain" description="CBM6" evidence="6">
    <location>
        <begin position="989"/>
        <end position="1135"/>
    </location>
</feature>
<dbReference type="SUPFAM" id="SSF51445">
    <property type="entry name" value="(Trans)glycosidases"/>
    <property type="match status" value="1"/>
</dbReference>
<dbReference type="EMBL" id="JBHSNC010000027">
    <property type="protein sequence ID" value="MFC5529677.1"/>
    <property type="molecule type" value="Genomic_DNA"/>
</dbReference>
<dbReference type="InterPro" id="IPR005084">
    <property type="entry name" value="CBM6"/>
</dbReference>
<dbReference type="GO" id="GO:0016787">
    <property type="term" value="F:hydrolase activity"/>
    <property type="evidence" value="ECO:0007669"/>
    <property type="project" value="UniProtKB-KW"/>
</dbReference>
<dbReference type="Pfam" id="PF14310">
    <property type="entry name" value="Fn3-like"/>
    <property type="match status" value="1"/>
</dbReference>
<comment type="caution">
    <text evidence="8">The sequence shown here is derived from an EMBL/GenBank/DDBJ whole genome shotgun (WGS) entry which is preliminary data.</text>
</comment>
<protein>
    <submittedName>
        <fullName evidence="8">Glycoside hydrolase family 3 C-terminal domain-containing protein</fullName>
    </submittedName>
</protein>
<dbReference type="PROSITE" id="PS51175">
    <property type="entry name" value="CBM6"/>
    <property type="match status" value="1"/>
</dbReference>
<dbReference type="SUPFAM" id="SSF49313">
    <property type="entry name" value="Cadherin-like"/>
    <property type="match status" value="1"/>
</dbReference>
<dbReference type="SUPFAM" id="SSF63446">
    <property type="entry name" value="Type I dockerin domain"/>
    <property type="match status" value="1"/>
</dbReference>
<proteinExistence type="inferred from homology"/>
<keyword evidence="2 4" id="KW-0732">Signal</keyword>
<feature type="domain" description="EF-hand" evidence="5">
    <location>
        <begin position="1473"/>
        <end position="1508"/>
    </location>
</feature>
<organism evidence="8 9">
    <name type="scientific">Cohnella yongneupensis</name>
    <dbReference type="NCBI Taxonomy" id="425006"/>
    <lineage>
        <taxon>Bacteria</taxon>
        <taxon>Bacillati</taxon>
        <taxon>Bacillota</taxon>
        <taxon>Bacilli</taxon>
        <taxon>Bacillales</taxon>
        <taxon>Paenibacillaceae</taxon>
        <taxon>Cohnella</taxon>
    </lineage>
</organism>
<dbReference type="PROSITE" id="PS00018">
    <property type="entry name" value="EF_HAND_1"/>
    <property type="match status" value="1"/>
</dbReference>
<evidence type="ECO:0000259" key="5">
    <source>
        <dbReference type="PROSITE" id="PS50222"/>
    </source>
</evidence>
<dbReference type="InterPro" id="IPR002105">
    <property type="entry name" value="Dockerin_1_rpt"/>
</dbReference>
<evidence type="ECO:0000256" key="2">
    <source>
        <dbReference type="ARBA" id="ARBA00022729"/>
    </source>
</evidence>
<name>A0ABW0R1N2_9BACL</name>
<dbReference type="InterPro" id="IPR050288">
    <property type="entry name" value="Cellulose_deg_GH3"/>
</dbReference>
<comment type="similarity">
    <text evidence="1">Belongs to the glycosyl hydrolase 3 family.</text>
</comment>
<dbReference type="PROSITE" id="PS51766">
    <property type="entry name" value="DOCKERIN"/>
    <property type="match status" value="1"/>
</dbReference>
<dbReference type="InterPro" id="IPR018247">
    <property type="entry name" value="EF_Hand_1_Ca_BS"/>
</dbReference>